<evidence type="ECO:0000256" key="1">
    <source>
        <dbReference type="ARBA" id="ARBA00006479"/>
    </source>
</evidence>
<comment type="caution">
    <text evidence="2">The sequence shown here is derived from an EMBL/GenBank/DDBJ whole genome shotgun (WGS) entry which is preliminary data.</text>
</comment>
<evidence type="ECO:0000313" key="2">
    <source>
        <dbReference type="EMBL" id="RCK68362.1"/>
    </source>
</evidence>
<dbReference type="Gene3D" id="1.10.10.10">
    <property type="entry name" value="Winged helix-like DNA-binding domain superfamily/Winged helix DNA-binding domain"/>
    <property type="match status" value="1"/>
</dbReference>
<dbReference type="PANTHER" id="PTHR18964">
    <property type="entry name" value="ROK (REPRESSOR, ORF, KINASE) FAMILY"/>
    <property type="match status" value="1"/>
</dbReference>
<dbReference type="RefSeq" id="WP_114127923.1">
    <property type="nucleotide sequence ID" value="NZ_QOUI01000012.1"/>
</dbReference>
<evidence type="ECO:0000313" key="3">
    <source>
        <dbReference type="Proteomes" id="UP000252770"/>
    </source>
</evidence>
<dbReference type="InterPro" id="IPR036388">
    <property type="entry name" value="WH-like_DNA-bd_sf"/>
</dbReference>
<dbReference type="Gene3D" id="3.30.420.40">
    <property type="match status" value="2"/>
</dbReference>
<accession>A0A367YTK8</accession>
<dbReference type="EMBL" id="QOUI01000012">
    <property type="protein sequence ID" value="RCK68362.1"/>
    <property type="molecule type" value="Genomic_DNA"/>
</dbReference>
<dbReference type="AlphaFoldDB" id="A0A367YTK8"/>
<dbReference type="Pfam" id="PF00480">
    <property type="entry name" value="ROK"/>
    <property type="match status" value="1"/>
</dbReference>
<dbReference type="InterPro" id="IPR043129">
    <property type="entry name" value="ATPase_NBD"/>
</dbReference>
<dbReference type="PANTHER" id="PTHR18964:SF173">
    <property type="entry name" value="GLUCOKINASE"/>
    <property type="match status" value="1"/>
</dbReference>
<name>A0A367YTK8_9ACTN</name>
<gene>
    <name evidence="2" type="ORF">DT076_17150</name>
</gene>
<comment type="similarity">
    <text evidence="1">Belongs to the ROK (NagC/XylR) family.</text>
</comment>
<dbReference type="InterPro" id="IPR036390">
    <property type="entry name" value="WH_DNA-bd_sf"/>
</dbReference>
<dbReference type="InterPro" id="IPR000600">
    <property type="entry name" value="ROK"/>
</dbReference>
<organism evidence="2 3">
    <name type="scientific">Desertihabitans brevis</name>
    <dbReference type="NCBI Taxonomy" id="2268447"/>
    <lineage>
        <taxon>Bacteria</taxon>
        <taxon>Bacillati</taxon>
        <taxon>Actinomycetota</taxon>
        <taxon>Actinomycetes</taxon>
        <taxon>Propionibacteriales</taxon>
        <taxon>Propionibacteriaceae</taxon>
        <taxon>Desertihabitans</taxon>
    </lineage>
</organism>
<proteinExistence type="inferred from homology"/>
<keyword evidence="3" id="KW-1185">Reference proteome</keyword>
<dbReference type="SUPFAM" id="SSF53067">
    <property type="entry name" value="Actin-like ATPase domain"/>
    <property type="match status" value="1"/>
</dbReference>
<protein>
    <submittedName>
        <fullName evidence="2">ROK family transcriptional regulator</fullName>
    </submittedName>
</protein>
<dbReference type="Proteomes" id="UP000252770">
    <property type="component" value="Unassembled WGS sequence"/>
</dbReference>
<sequence>MATRGTNLPRLGDFNQRAVLDAIRRHPEGISRVELGQLTGLTGQTISNITRRLLDDAVVGEGRRITAGRGKPRTLLQIRPERWHAVGVHIDPAQLTVLSLDLSGRVRARLTDPTPDVPDPEAVVRQIATLATEAVADVEPGSVLGLGVAAPGPIDADGGRLHRPPQLPGWQDVALRTDLHRATGWPVLLDKDVTAAVTGEHWSPEGTRGDFLYLYLGSGIAAGAVVNGAVHRGRTNNAGEVGEILTTRRPTSGDPRQHGKLHSTVMPGPLVRRARAAGLLDPRGESEVPAAFAELCRLADTGDRRAVRLLRTAATDLSVGAATLLNFLDLDTVVVGGPAWPPLERHQLPVLAATLPRLMVAHQQVQVRGSRLAADGAAQGAAALVLEHFLAPRASGLLME</sequence>
<dbReference type="SUPFAM" id="SSF46785">
    <property type="entry name" value="Winged helix' DNA-binding domain"/>
    <property type="match status" value="1"/>
</dbReference>
<reference evidence="2 3" key="1">
    <citation type="submission" date="2018-07" db="EMBL/GenBank/DDBJ databases">
        <title>Desertimonas flava gen. nov. sp. nov.</title>
        <authorList>
            <person name="Liu S."/>
        </authorList>
    </citation>
    <scope>NUCLEOTIDE SEQUENCE [LARGE SCALE GENOMIC DNA]</scope>
    <source>
        <strain evidence="2 3">16Sb5-5</strain>
    </source>
</reference>